<protein>
    <submittedName>
        <fullName evidence="2">Uncharacterized protein</fullName>
    </submittedName>
</protein>
<organism evidence="2 3">
    <name type="scientific">Cladorrhinum samala</name>
    <dbReference type="NCBI Taxonomy" id="585594"/>
    <lineage>
        <taxon>Eukaryota</taxon>
        <taxon>Fungi</taxon>
        <taxon>Dikarya</taxon>
        <taxon>Ascomycota</taxon>
        <taxon>Pezizomycotina</taxon>
        <taxon>Sordariomycetes</taxon>
        <taxon>Sordariomycetidae</taxon>
        <taxon>Sordariales</taxon>
        <taxon>Podosporaceae</taxon>
        <taxon>Cladorrhinum</taxon>
    </lineage>
</organism>
<dbReference type="EMBL" id="MU864962">
    <property type="protein sequence ID" value="KAK4463221.1"/>
    <property type="molecule type" value="Genomic_DNA"/>
</dbReference>
<evidence type="ECO:0000256" key="1">
    <source>
        <dbReference type="SAM" id="Phobius"/>
    </source>
</evidence>
<feature type="transmembrane region" description="Helical" evidence="1">
    <location>
        <begin position="65"/>
        <end position="82"/>
    </location>
</feature>
<comment type="caution">
    <text evidence="2">The sequence shown here is derived from an EMBL/GenBank/DDBJ whole genome shotgun (WGS) entry which is preliminary data.</text>
</comment>
<name>A0AAV9HVX0_9PEZI</name>
<keyword evidence="1" id="KW-0812">Transmembrane</keyword>
<keyword evidence="3" id="KW-1185">Reference proteome</keyword>
<dbReference type="Proteomes" id="UP001321749">
    <property type="component" value="Unassembled WGS sequence"/>
</dbReference>
<keyword evidence="1" id="KW-0472">Membrane</keyword>
<keyword evidence="1" id="KW-1133">Transmembrane helix</keyword>
<reference evidence="2" key="2">
    <citation type="submission" date="2023-06" db="EMBL/GenBank/DDBJ databases">
        <authorList>
            <consortium name="Lawrence Berkeley National Laboratory"/>
            <person name="Mondo S.J."/>
            <person name="Hensen N."/>
            <person name="Bonometti L."/>
            <person name="Westerberg I."/>
            <person name="Brannstrom I.O."/>
            <person name="Guillou S."/>
            <person name="Cros-Aarteil S."/>
            <person name="Calhoun S."/>
            <person name="Haridas S."/>
            <person name="Kuo A."/>
            <person name="Pangilinan J."/>
            <person name="Riley R."/>
            <person name="Labutti K."/>
            <person name="Andreopoulos B."/>
            <person name="Lipzen A."/>
            <person name="Chen C."/>
            <person name="Yanf M."/>
            <person name="Daum C."/>
            <person name="Ng V."/>
            <person name="Clum A."/>
            <person name="Steindorff A."/>
            <person name="Ohm R."/>
            <person name="Martin F."/>
            <person name="Silar P."/>
            <person name="Natvig D."/>
            <person name="Lalanne C."/>
            <person name="Gautier V."/>
            <person name="Ament-Velasquez S.L."/>
            <person name="Kruys A."/>
            <person name="Hutchinson M.I."/>
            <person name="Powell A.J."/>
            <person name="Barry K."/>
            <person name="Miller A.N."/>
            <person name="Grigoriev I.V."/>
            <person name="Debuchy R."/>
            <person name="Gladieux P."/>
            <person name="Thoren M.H."/>
            <person name="Johannesson H."/>
        </authorList>
    </citation>
    <scope>NUCLEOTIDE SEQUENCE</scope>
    <source>
        <strain evidence="2">PSN324</strain>
    </source>
</reference>
<reference evidence="2" key="1">
    <citation type="journal article" date="2023" name="Mol. Phylogenet. Evol.">
        <title>Genome-scale phylogeny and comparative genomics of the fungal order Sordariales.</title>
        <authorList>
            <person name="Hensen N."/>
            <person name="Bonometti L."/>
            <person name="Westerberg I."/>
            <person name="Brannstrom I.O."/>
            <person name="Guillou S."/>
            <person name="Cros-Aarteil S."/>
            <person name="Calhoun S."/>
            <person name="Haridas S."/>
            <person name="Kuo A."/>
            <person name="Mondo S."/>
            <person name="Pangilinan J."/>
            <person name="Riley R."/>
            <person name="LaButti K."/>
            <person name="Andreopoulos B."/>
            <person name="Lipzen A."/>
            <person name="Chen C."/>
            <person name="Yan M."/>
            <person name="Daum C."/>
            <person name="Ng V."/>
            <person name="Clum A."/>
            <person name="Steindorff A."/>
            <person name="Ohm R.A."/>
            <person name="Martin F."/>
            <person name="Silar P."/>
            <person name="Natvig D.O."/>
            <person name="Lalanne C."/>
            <person name="Gautier V."/>
            <person name="Ament-Velasquez S.L."/>
            <person name="Kruys A."/>
            <person name="Hutchinson M.I."/>
            <person name="Powell A.J."/>
            <person name="Barry K."/>
            <person name="Miller A.N."/>
            <person name="Grigoriev I.V."/>
            <person name="Debuchy R."/>
            <person name="Gladieux P."/>
            <person name="Hiltunen Thoren M."/>
            <person name="Johannesson H."/>
        </authorList>
    </citation>
    <scope>NUCLEOTIDE SEQUENCE</scope>
    <source>
        <strain evidence="2">PSN324</strain>
    </source>
</reference>
<dbReference type="AlphaFoldDB" id="A0AAV9HVX0"/>
<feature type="non-terminal residue" evidence="2">
    <location>
        <position position="85"/>
    </location>
</feature>
<sequence>MGKDDACLFANAGIPCSVYFLGTTPPPTAYPTFPKWFWSWLLASLERTNGKKERWELGCRSYLETFLRCFFFFLFFSSFFFLKKK</sequence>
<accession>A0AAV9HVX0</accession>
<gene>
    <name evidence="2" type="ORF">QBC42DRAFT_266226</name>
</gene>
<evidence type="ECO:0000313" key="2">
    <source>
        <dbReference type="EMBL" id="KAK4463221.1"/>
    </source>
</evidence>
<proteinExistence type="predicted"/>
<evidence type="ECO:0000313" key="3">
    <source>
        <dbReference type="Proteomes" id="UP001321749"/>
    </source>
</evidence>